<keyword evidence="7 16" id="KW-0732">Signal</keyword>
<dbReference type="Pfam" id="PF07715">
    <property type="entry name" value="Plug"/>
    <property type="match status" value="1"/>
</dbReference>
<dbReference type="CDD" id="cd01347">
    <property type="entry name" value="ligand_gated_channel"/>
    <property type="match status" value="1"/>
</dbReference>
<feature type="signal peptide" evidence="16">
    <location>
        <begin position="1"/>
        <end position="19"/>
    </location>
</feature>
<feature type="chain" id="PRO_5019029463" evidence="16">
    <location>
        <begin position="20"/>
        <end position="794"/>
    </location>
</feature>
<sequence>MFKKLFSIFLFTTIGVCSAQQGSVSGTITDTTGEPVPFAHVIIKADGIGVSADQNGAYELKNLLPNTYEIVVSSVGYHSAKQQVEVRSNTEVTLNFTLEQGNELEQVEVFGNRYEHPDKIEALTRLPLAPYEQIQSISVVSEKLIEQQGNLTISEATKNVPGVYTFATYGNQRESMSSRGFRGIPILKNGVRINSDFRGVGVLTDMQGVDNIQVLKGAASITQGVATDLGSPGGVINIVTKTPRYQFGGNVSGRVGSFGQARTTYDVYGPLNNSKNLAFRINGTFEKGDSFRDKVEGERFYINPSLEWRIDNKSKLTMEMDYLDDSRTPDIGTVNLGENNTNAIYDMPYDQFLGFETDRSNTMNQTYSIRFNRELDDQLDLQVAYYHSNLDLDSRGASLGNAITDNEDNAIYNQRIRGFSNSERNDKNSVLQVDLIGDKLETGSIKHTFQVGMDYRSSSYSTFSQTISNLDTIDVFAPINNTLPSNIAFGTPNEGEASSRSLGFVAQDVVTFNSWLKSFLGIRYSTTKTDTDTESVSNDAFNPLAGIIVTPYQNINVFASYTNSAYPRTASRLDENGEPLGNERFDQLEAGIKTNWLDNKLRFNFTYFKINNKNINLPVYDENWVATGFYQKGGNDERKGVELELTGRLLDNLELIGGYSYIDAQYKEHTSFVYGSAPLNTPKHTFNLYMNYGFKGALEGLTFGGGAYYTGKRPINDWSAGAVTHEGIVPNQKPFDVDAYTLVNLQASYRFNRNWNFRVIANNVFDEIGYNAYRTRFINQTDPFNLAGVVTYSF</sequence>
<evidence type="ECO:0000256" key="7">
    <source>
        <dbReference type="ARBA" id="ARBA00022729"/>
    </source>
</evidence>
<dbReference type="EMBL" id="JJMP01000008">
    <property type="protein sequence ID" value="RYC50707.1"/>
    <property type="molecule type" value="Genomic_DNA"/>
</dbReference>
<keyword evidence="4 14" id="KW-1134">Transmembrane beta strand</keyword>
<dbReference type="InterPro" id="IPR039426">
    <property type="entry name" value="TonB-dep_rcpt-like"/>
</dbReference>
<comment type="similarity">
    <text evidence="2 14 15">Belongs to the TonB-dependent receptor family.</text>
</comment>
<evidence type="ECO:0000256" key="16">
    <source>
        <dbReference type="SAM" id="SignalP"/>
    </source>
</evidence>
<evidence type="ECO:0000259" key="17">
    <source>
        <dbReference type="Pfam" id="PF00593"/>
    </source>
</evidence>
<dbReference type="Pfam" id="PF00593">
    <property type="entry name" value="TonB_dep_Rec_b-barrel"/>
    <property type="match status" value="1"/>
</dbReference>
<evidence type="ECO:0000256" key="8">
    <source>
        <dbReference type="ARBA" id="ARBA00023004"/>
    </source>
</evidence>
<organism evidence="19 20">
    <name type="scientific">Flagellimonas olearia</name>
    <dbReference type="NCBI Taxonomy" id="552546"/>
    <lineage>
        <taxon>Bacteria</taxon>
        <taxon>Pseudomonadati</taxon>
        <taxon>Bacteroidota</taxon>
        <taxon>Flavobacteriia</taxon>
        <taxon>Flavobacteriales</taxon>
        <taxon>Flavobacteriaceae</taxon>
        <taxon>Flagellimonas</taxon>
    </lineage>
</organism>
<evidence type="ECO:0000313" key="20">
    <source>
        <dbReference type="Proteomes" id="UP000290261"/>
    </source>
</evidence>
<dbReference type="Gene3D" id="2.40.170.20">
    <property type="entry name" value="TonB-dependent receptor, beta-barrel domain"/>
    <property type="match status" value="1"/>
</dbReference>
<evidence type="ECO:0000256" key="15">
    <source>
        <dbReference type="RuleBase" id="RU003357"/>
    </source>
</evidence>
<comment type="subcellular location">
    <subcellularLocation>
        <location evidence="1 14">Cell outer membrane</location>
        <topology evidence="1 14">Multi-pass membrane protein</topology>
    </subcellularLocation>
</comment>
<dbReference type="NCBIfam" id="TIGR01783">
    <property type="entry name" value="TonB-siderophor"/>
    <property type="match status" value="1"/>
</dbReference>
<dbReference type="Gene3D" id="2.170.130.10">
    <property type="entry name" value="TonB-dependent receptor, plug domain"/>
    <property type="match status" value="1"/>
</dbReference>
<keyword evidence="5" id="KW-0410">Iron transport</keyword>
<evidence type="ECO:0000256" key="14">
    <source>
        <dbReference type="PROSITE-ProRule" id="PRU01360"/>
    </source>
</evidence>
<keyword evidence="6 14" id="KW-0812">Transmembrane</keyword>
<evidence type="ECO:0000256" key="9">
    <source>
        <dbReference type="ARBA" id="ARBA00023065"/>
    </source>
</evidence>
<dbReference type="InterPro" id="IPR000531">
    <property type="entry name" value="Beta-barrel_TonB"/>
</dbReference>
<keyword evidence="20" id="KW-1185">Reference proteome</keyword>
<evidence type="ECO:0000256" key="3">
    <source>
        <dbReference type="ARBA" id="ARBA00022448"/>
    </source>
</evidence>
<dbReference type="PROSITE" id="PS52016">
    <property type="entry name" value="TONB_DEPENDENT_REC_3"/>
    <property type="match status" value="1"/>
</dbReference>
<dbReference type="PANTHER" id="PTHR32552:SF68">
    <property type="entry name" value="FERRICHROME OUTER MEMBRANE TRANSPORTER_PHAGE RECEPTOR"/>
    <property type="match status" value="1"/>
</dbReference>
<keyword evidence="13 14" id="KW-0998">Cell outer membrane</keyword>
<proteinExistence type="inferred from homology"/>
<dbReference type="InterPro" id="IPR036942">
    <property type="entry name" value="Beta-barrel_TonB_sf"/>
</dbReference>
<dbReference type="SUPFAM" id="SSF56935">
    <property type="entry name" value="Porins"/>
    <property type="match status" value="1"/>
</dbReference>
<keyword evidence="12 19" id="KW-0675">Receptor</keyword>
<dbReference type="GO" id="GO:0009279">
    <property type="term" value="C:cell outer membrane"/>
    <property type="evidence" value="ECO:0007669"/>
    <property type="project" value="UniProtKB-SubCell"/>
</dbReference>
<gene>
    <name evidence="19" type="ORF">DN53_16420</name>
</gene>
<dbReference type="AlphaFoldDB" id="A0A444VIV2"/>
<evidence type="ECO:0000256" key="13">
    <source>
        <dbReference type="ARBA" id="ARBA00023237"/>
    </source>
</evidence>
<evidence type="ECO:0000256" key="6">
    <source>
        <dbReference type="ARBA" id="ARBA00022692"/>
    </source>
</evidence>
<evidence type="ECO:0000256" key="5">
    <source>
        <dbReference type="ARBA" id="ARBA00022496"/>
    </source>
</evidence>
<reference evidence="19 20" key="1">
    <citation type="submission" date="2014-04" db="EMBL/GenBank/DDBJ databases">
        <title>Whole genome of Muricauda olearia.</title>
        <authorList>
            <person name="Zhang X.-H."/>
            <person name="Tang K."/>
        </authorList>
    </citation>
    <scope>NUCLEOTIDE SEQUENCE [LARGE SCALE GENOMIC DNA]</scope>
    <source>
        <strain evidence="19 20">Th120</strain>
    </source>
</reference>
<name>A0A444VIV2_9FLAO</name>
<keyword evidence="8" id="KW-0408">Iron</keyword>
<dbReference type="RefSeq" id="WP_129654954.1">
    <property type="nucleotide sequence ID" value="NZ_ML142912.1"/>
</dbReference>
<evidence type="ECO:0000259" key="18">
    <source>
        <dbReference type="Pfam" id="PF07715"/>
    </source>
</evidence>
<evidence type="ECO:0000256" key="4">
    <source>
        <dbReference type="ARBA" id="ARBA00022452"/>
    </source>
</evidence>
<comment type="caution">
    <text evidence="19">The sequence shown here is derived from an EMBL/GenBank/DDBJ whole genome shotgun (WGS) entry which is preliminary data.</text>
</comment>
<protein>
    <submittedName>
        <fullName evidence="19">TonB-dependent receptor</fullName>
    </submittedName>
</protein>
<evidence type="ECO:0000256" key="12">
    <source>
        <dbReference type="ARBA" id="ARBA00023170"/>
    </source>
</evidence>
<keyword evidence="9" id="KW-0406">Ion transport</keyword>
<evidence type="ECO:0000256" key="11">
    <source>
        <dbReference type="ARBA" id="ARBA00023136"/>
    </source>
</evidence>
<dbReference type="SUPFAM" id="SSF49464">
    <property type="entry name" value="Carboxypeptidase regulatory domain-like"/>
    <property type="match status" value="1"/>
</dbReference>
<keyword evidence="10 15" id="KW-0798">TonB box</keyword>
<dbReference type="InterPro" id="IPR008969">
    <property type="entry name" value="CarboxyPept-like_regulatory"/>
</dbReference>
<dbReference type="GO" id="GO:0015344">
    <property type="term" value="F:siderophore uptake transmembrane transporter activity"/>
    <property type="evidence" value="ECO:0007669"/>
    <property type="project" value="TreeGrafter"/>
</dbReference>
<dbReference type="InterPro" id="IPR037066">
    <property type="entry name" value="Plug_dom_sf"/>
</dbReference>
<accession>A0A444VIV2</accession>
<keyword evidence="3 14" id="KW-0813">Transport</keyword>
<dbReference type="GO" id="GO:0015891">
    <property type="term" value="P:siderophore transport"/>
    <property type="evidence" value="ECO:0007669"/>
    <property type="project" value="InterPro"/>
</dbReference>
<evidence type="ECO:0000256" key="1">
    <source>
        <dbReference type="ARBA" id="ARBA00004571"/>
    </source>
</evidence>
<evidence type="ECO:0000256" key="2">
    <source>
        <dbReference type="ARBA" id="ARBA00009810"/>
    </source>
</evidence>
<evidence type="ECO:0000256" key="10">
    <source>
        <dbReference type="ARBA" id="ARBA00023077"/>
    </source>
</evidence>
<dbReference type="InterPro" id="IPR012910">
    <property type="entry name" value="Plug_dom"/>
</dbReference>
<dbReference type="GO" id="GO:0038023">
    <property type="term" value="F:signaling receptor activity"/>
    <property type="evidence" value="ECO:0007669"/>
    <property type="project" value="InterPro"/>
</dbReference>
<dbReference type="Pfam" id="PF13715">
    <property type="entry name" value="CarbopepD_reg_2"/>
    <property type="match status" value="1"/>
</dbReference>
<feature type="domain" description="TonB-dependent receptor-like beta-barrel" evidence="17">
    <location>
        <begin position="308"/>
        <end position="764"/>
    </location>
</feature>
<dbReference type="PANTHER" id="PTHR32552">
    <property type="entry name" value="FERRICHROME IRON RECEPTOR-RELATED"/>
    <property type="match status" value="1"/>
</dbReference>
<evidence type="ECO:0000313" key="19">
    <source>
        <dbReference type="EMBL" id="RYC50707.1"/>
    </source>
</evidence>
<dbReference type="Proteomes" id="UP000290261">
    <property type="component" value="Unassembled WGS sequence"/>
</dbReference>
<dbReference type="Gene3D" id="2.60.40.1120">
    <property type="entry name" value="Carboxypeptidase-like, regulatory domain"/>
    <property type="match status" value="1"/>
</dbReference>
<dbReference type="InterPro" id="IPR010105">
    <property type="entry name" value="TonB_sidphr_rcpt"/>
</dbReference>
<keyword evidence="11 14" id="KW-0472">Membrane</keyword>
<feature type="domain" description="TonB-dependent receptor plug" evidence="18">
    <location>
        <begin position="132"/>
        <end position="224"/>
    </location>
</feature>